<feature type="domain" description="Terminase large subunit gp17-like C-terminal" evidence="2">
    <location>
        <begin position="71"/>
        <end position="222"/>
    </location>
</feature>
<dbReference type="RefSeq" id="WP_314284032.1">
    <property type="nucleotide sequence ID" value="NZ_JAVVDO010000041.1"/>
</dbReference>
<dbReference type="EMBL" id="JAVVDO010000041">
    <property type="protein sequence ID" value="MDT8333005.1"/>
    <property type="molecule type" value="Genomic_DNA"/>
</dbReference>
<evidence type="ECO:0000313" key="4">
    <source>
        <dbReference type="Proteomes" id="UP001258945"/>
    </source>
</evidence>
<evidence type="ECO:0000256" key="1">
    <source>
        <dbReference type="ARBA" id="ARBA00022612"/>
    </source>
</evidence>
<sequence>MSRAVITATIDDAEHYSPEQRAAIIASYPEHEREARTKGVPMLGSGRVFPVSEAQITCASLPIPEHWTQIGGLDFGWDHPFAAACLAWDRDADVLYVTKVYRQREATPVIHAAALRPWGDWLKWAWPHDGLQHDKGSGDALAAQYKAQGLKVLPERATFEDGGSGVEAGLSEMLDRMQTGRWKVFDTCVEWFDEFRLYHRKDGKVVKERDDVLSASRYAMMMRRFATKKRSGSTLAYSAPSSWMG</sequence>
<organism evidence="3 4">
    <name type="scientific">Roseomonas gilardii</name>
    <dbReference type="NCBI Taxonomy" id="257708"/>
    <lineage>
        <taxon>Bacteria</taxon>
        <taxon>Pseudomonadati</taxon>
        <taxon>Pseudomonadota</taxon>
        <taxon>Alphaproteobacteria</taxon>
        <taxon>Acetobacterales</taxon>
        <taxon>Roseomonadaceae</taxon>
        <taxon>Roseomonas</taxon>
    </lineage>
</organism>
<dbReference type="Gene3D" id="3.30.420.280">
    <property type="match status" value="1"/>
</dbReference>
<gene>
    <name evidence="3" type="ORF">RQ831_18285</name>
</gene>
<keyword evidence="1" id="KW-1188">Viral release from host cell</keyword>
<name>A0ABU3MK12_9PROT</name>
<dbReference type="Pfam" id="PF17289">
    <property type="entry name" value="Terminase_6C"/>
    <property type="match status" value="1"/>
</dbReference>
<reference evidence="3 4" key="1">
    <citation type="journal article" date="2019" name="Microb. Pathog.">
        <title>Comparison of VITEK 2, MALDI-TOF MS, 16S rRNA gene sequencing, and whole-genome sequencing for identification of Roseomonas mucosa.</title>
        <authorList>
            <person name="Rudolph W.W."/>
            <person name="Gunzer F."/>
            <person name="Trauth M."/>
            <person name="Bunk B."/>
            <person name="Bigge R."/>
            <person name="Schrottner P."/>
        </authorList>
    </citation>
    <scope>NUCLEOTIDE SEQUENCE [LARGE SCALE GENOMIC DNA]</scope>
    <source>
        <strain evidence="3 4">DSM 103800</strain>
    </source>
</reference>
<evidence type="ECO:0000313" key="3">
    <source>
        <dbReference type="EMBL" id="MDT8333005.1"/>
    </source>
</evidence>
<dbReference type="InterPro" id="IPR035421">
    <property type="entry name" value="Terminase_6C"/>
</dbReference>
<keyword evidence="4" id="KW-1185">Reference proteome</keyword>
<accession>A0ABU3MK12</accession>
<dbReference type="Pfam" id="PF03237">
    <property type="entry name" value="Terminase_6N"/>
    <property type="match status" value="1"/>
</dbReference>
<proteinExistence type="predicted"/>
<dbReference type="Proteomes" id="UP001258945">
    <property type="component" value="Unassembled WGS sequence"/>
</dbReference>
<evidence type="ECO:0000259" key="2">
    <source>
        <dbReference type="Pfam" id="PF17289"/>
    </source>
</evidence>
<comment type="caution">
    <text evidence="3">The sequence shown here is derived from an EMBL/GenBank/DDBJ whole genome shotgun (WGS) entry which is preliminary data.</text>
</comment>
<protein>
    <submittedName>
        <fullName evidence="3">Terminase family protein</fullName>
    </submittedName>
</protein>